<proteinExistence type="predicted"/>
<dbReference type="SUPFAM" id="SSF46894">
    <property type="entry name" value="C-terminal effector domain of the bipartite response regulators"/>
    <property type="match status" value="1"/>
</dbReference>
<protein>
    <recommendedName>
        <fullName evidence="1">RNA polymerase sigma-70 ECF-like HTH domain-containing protein</fullName>
    </recommendedName>
</protein>
<organism evidence="2 3">
    <name type="scientific">Vagococcus penaei</name>
    <dbReference type="NCBI Taxonomy" id="633807"/>
    <lineage>
        <taxon>Bacteria</taxon>
        <taxon>Bacillati</taxon>
        <taxon>Bacillota</taxon>
        <taxon>Bacilli</taxon>
        <taxon>Lactobacillales</taxon>
        <taxon>Enterococcaceae</taxon>
        <taxon>Vagococcus</taxon>
    </lineage>
</organism>
<reference evidence="2 3" key="1">
    <citation type="journal article" date="2010" name="Int. J. Syst. Evol. Microbiol.">
        <title>Vagococcus penaei sp. nov., isolated from spoilage microbiota of cooked shrimp (Penaeus vannamei).</title>
        <authorList>
            <person name="Jaffres E."/>
            <person name="Prevost H."/>
            <person name="Rossero A."/>
            <person name="Joffraud J.J."/>
            <person name="Dousset X."/>
        </authorList>
    </citation>
    <scope>NUCLEOTIDE SEQUENCE [LARGE SCALE GENOMIC DNA]</scope>
    <source>
        <strain evidence="2 3">CD276</strain>
    </source>
</reference>
<dbReference type="RefSeq" id="WP_077275640.1">
    <property type="nucleotide sequence ID" value="NZ_CP019609.1"/>
</dbReference>
<dbReference type="InterPro" id="IPR016032">
    <property type="entry name" value="Sig_transdc_resp-reg_C-effctor"/>
</dbReference>
<dbReference type="GO" id="GO:0003677">
    <property type="term" value="F:DNA binding"/>
    <property type="evidence" value="ECO:0007669"/>
    <property type="project" value="InterPro"/>
</dbReference>
<dbReference type="InterPro" id="IPR013325">
    <property type="entry name" value="RNA_pol_sigma_r2"/>
</dbReference>
<dbReference type="OrthoDB" id="1767844at2"/>
<dbReference type="Pfam" id="PF07638">
    <property type="entry name" value="Sigma70_ECF"/>
    <property type="match status" value="1"/>
</dbReference>
<dbReference type="InterPro" id="IPR053812">
    <property type="entry name" value="HTH_Sigma70_ECF-like"/>
</dbReference>
<accession>A0A1Q2D5I5</accession>
<keyword evidence="3" id="KW-1185">Reference proteome</keyword>
<dbReference type="Gene3D" id="1.10.10.10">
    <property type="entry name" value="Winged helix-like DNA-binding domain superfamily/Winged helix DNA-binding domain"/>
    <property type="match status" value="1"/>
</dbReference>
<evidence type="ECO:0000313" key="3">
    <source>
        <dbReference type="Proteomes" id="UP000188246"/>
    </source>
</evidence>
<dbReference type="STRING" id="633807.BW732_04430"/>
<dbReference type="EMBL" id="CP019609">
    <property type="protein sequence ID" value="AQP53551.1"/>
    <property type="molecule type" value="Genomic_DNA"/>
</dbReference>
<feature type="domain" description="RNA polymerase sigma-70 ECF-like HTH" evidence="1">
    <location>
        <begin position="5"/>
        <end position="190"/>
    </location>
</feature>
<sequence>MNEKELTEYIFSIKSGNDDFFESVFKTYEPVVFKIKKKYHLIDFEPDDWLQEARFVCYQSIMNYDQSKGLTFGLFYKISLERYFISLLRRQEAKKRSGNKKLQSLDDLNGENLPKSGSGFNCDDRVNWEDYIYIRDCIDQVWCGLSFLEKEVLQYYIEGLEISSIACKLNQSEKVIQNAFSRAKKKFKVRLMK</sequence>
<dbReference type="InterPro" id="IPR036388">
    <property type="entry name" value="WH-like_DNA-bd_sf"/>
</dbReference>
<name>A0A1Q2D5I5_9ENTE</name>
<dbReference type="Proteomes" id="UP000188246">
    <property type="component" value="Chromosome"/>
</dbReference>
<evidence type="ECO:0000259" key="1">
    <source>
        <dbReference type="Pfam" id="PF07638"/>
    </source>
</evidence>
<gene>
    <name evidence="2" type="ORF">BW732_04430</name>
</gene>
<evidence type="ECO:0000313" key="2">
    <source>
        <dbReference type="EMBL" id="AQP53551.1"/>
    </source>
</evidence>
<dbReference type="InterPro" id="IPR014284">
    <property type="entry name" value="RNA_pol_sigma-70_dom"/>
</dbReference>
<dbReference type="GO" id="GO:0006352">
    <property type="term" value="P:DNA-templated transcription initiation"/>
    <property type="evidence" value="ECO:0007669"/>
    <property type="project" value="InterPro"/>
</dbReference>
<dbReference type="GO" id="GO:0003700">
    <property type="term" value="F:DNA-binding transcription factor activity"/>
    <property type="evidence" value="ECO:0007669"/>
    <property type="project" value="InterPro"/>
</dbReference>
<dbReference type="SUPFAM" id="SSF88946">
    <property type="entry name" value="Sigma2 domain of RNA polymerase sigma factors"/>
    <property type="match status" value="1"/>
</dbReference>
<dbReference type="AlphaFoldDB" id="A0A1Q2D5I5"/>
<dbReference type="KEGG" id="vpi:BW732_04430"/>
<dbReference type="NCBIfam" id="TIGR02937">
    <property type="entry name" value="sigma70-ECF"/>
    <property type="match status" value="1"/>
</dbReference>